<dbReference type="InterPro" id="IPR036770">
    <property type="entry name" value="Ankyrin_rpt-contain_sf"/>
</dbReference>
<feature type="repeat" description="ANK" evidence="3">
    <location>
        <begin position="418"/>
        <end position="450"/>
    </location>
</feature>
<keyword evidence="1" id="KW-0677">Repeat</keyword>
<feature type="region of interest" description="Disordered" evidence="5">
    <location>
        <begin position="1270"/>
        <end position="1301"/>
    </location>
</feature>
<accession>A0A1Q9DRH1</accession>
<dbReference type="PROSITE" id="PS50088">
    <property type="entry name" value="ANK_REPEAT"/>
    <property type="match status" value="2"/>
</dbReference>
<feature type="repeat" description="ANK" evidence="3">
    <location>
        <begin position="385"/>
        <end position="417"/>
    </location>
</feature>
<feature type="coiled-coil region" evidence="4">
    <location>
        <begin position="1627"/>
        <end position="1661"/>
    </location>
</feature>
<evidence type="ECO:0000256" key="2">
    <source>
        <dbReference type="ARBA" id="ARBA00023043"/>
    </source>
</evidence>
<protein>
    <submittedName>
        <fullName evidence="6">Uncharacterized protein</fullName>
    </submittedName>
</protein>
<evidence type="ECO:0000313" key="7">
    <source>
        <dbReference type="Proteomes" id="UP000186817"/>
    </source>
</evidence>
<feature type="compositionally biased region" description="Basic and acidic residues" evidence="5">
    <location>
        <begin position="1270"/>
        <end position="1286"/>
    </location>
</feature>
<sequence>MISPSVHCCRAAPAPPTAALVQHAEALRKERRSSTLDLLFPMYVVPLNTALEMSEVRSHEELLAENSLIQFDESKGRAIFVSHEWSGTQHADPEGEQLAVLQNALRHMLRARDRVPIDVTTEILFGQQQGLKTSEMHDQPLFIWFDYWCVPQLQLSVAGLQVETSQQKALDSIPAYVEKSCYFFILCPHVRHQNSGQLLSKRTWATRAWCRLERLASQLSVAENRQLIEIQSAKCQTLTLPYEYIREPVGEGEFTVESDRAKAAAIVRRIFQNKLVYYLRRGNLHNYRVFLNLQRVHFRNLPVEPMDDIIPGFKSDSMDPAIFFCESFMYQNGFQNVSDRDEAGWTPICYAALGGNAMLISSLLEKKADPRDSITRSDPKLFMTSGATLLTMCVFLRHHEALRLLLEREADANATDGFTSTPMHYACVNHNVEAIQILRDAGANVDVVNKLHHSPRMLAGGAGTGSGSEDVIDFLLSDAPQSEINFALHYCILFAGVSKDVVSALIRKGADINQQLVLPRFSPLGMAFTYFSWRHRWSPTAVSYYALHHSKASPLMCCIICGCFDAAATLIAAGARLDLKNIRGKTAADLARENGAPDFLLEALQAGSQQRLDRVEGSQRINCLFAVCGECCSGLESRSPARSLEEVLPAAQLPNPGDAQEPEFRLRLQKLRIVYQDFAQRMEKGLGRAQLQLRPPEAERKLVALVVPAPPSPPADLEARESAANRRCVVLEQASDQMEVRTKDRIAKELQRQVGELDNLVERLESELYEERGSKAQLNASLPKAEVEPKLRQLEELKFQVDQQSSQMRSSLALKQSKDLARVCAAQAESYEQLVKRRQQEESVKMLQAGDEVANTVGKLQYRLLLCQWEKGNVQRQLQTATQDLRQARRELLENEEQAGGKQDCQAILVILPLPQLIVEQERQEHDHTEEHLRHRLTEASAQAAQLAEQSAAAMPVDKARQLTSRLEEISSRKMELEERLSKVRLELLRNQAETDSCRLRAQQAQELLMELKALDPDSEAPRQRLLEMAKKLADSKLQELQHKRSLEIAKEQHQQLEKARQAGADGMWADEKEIQNLQREVANAESKLADQEQQWRAKVLEAQGAAPATAVRRGQISIEALEEIQGKVSERDARIAVLESDLQKSTSDRESAVAEERAKVRKLELELGLVAEGDMAKLRQALRAEHDAEVAQISQAAQETVQLQQARQEIAGLRQELFQARLSPLPPPPPDESLLLADLEVPGWGIQSALKPSVEWKAGRGERLWRHQEARRREEQLRGREERLHQANCPAQAQPKPSSGFTLLSLVTGQEYQAREQRLLDLQEAQRQQRDQELLRIKEELASLHSANGANAEVQQQREEQASGRAAPATHNPFAIQKPDFVEWAVVEENWLVDEIKANAASSINVLTERDLVMPPNSGYHCSWFANYTLDDIKVGLVPLGLSAVHMAVMFDTSTTYVDVQVFNGNEESQHLLNRTMSAGVRDPGDPEGQFTEVFSEVLQARETIEFEKISMHGQGGSLQSGGRNVGLRLIRSQETEITDEEWLPFLDKDEDWAPSTTSENAHMRAAQKKDIECSRKPAALDIVLVSGDSVAEAQKHADLALQHNAWAPTSSAQRRVSSDTVEALAEQNRLSAESWQHKAAELEAELQKERQKHQESTMRKQQASLRKQLANKEGEVDCSITAASADQSNGFLKRCCCCCWYFECYCANYDCYCYRYCYDYDDCDYDDYDCDYDDYGYDYDCCCCCCCCCSGCGCDFYYNCHYDDEQEYNDDYENYDCDYHNNKQTSETYSETNENNKAPTLLLPVYARRLTIAATT</sequence>
<feature type="coiled-coil region" evidence="4">
    <location>
        <begin position="871"/>
        <end position="898"/>
    </location>
</feature>
<feature type="coiled-coil region" evidence="4">
    <location>
        <begin position="1180"/>
        <end position="1224"/>
    </location>
</feature>
<feature type="compositionally biased region" description="Polar residues" evidence="5">
    <location>
        <begin position="1347"/>
        <end position="1356"/>
    </location>
</feature>
<name>A0A1Q9DRH1_SYMMI</name>
<evidence type="ECO:0000256" key="1">
    <source>
        <dbReference type="ARBA" id="ARBA00022737"/>
    </source>
</evidence>
<keyword evidence="2 3" id="KW-0040">ANK repeat</keyword>
<feature type="region of interest" description="Disordered" evidence="5">
    <location>
        <begin position="1347"/>
        <end position="1372"/>
    </location>
</feature>
<feature type="coiled-coil region" evidence="4">
    <location>
        <begin position="930"/>
        <end position="994"/>
    </location>
</feature>
<dbReference type="Gene3D" id="1.25.40.20">
    <property type="entry name" value="Ankyrin repeat-containing domain"/>
    <property type="match status" value="2"/>
</dbReference>
<dbReference type="Proteomes" id="UP000186817">
    <property type="component" value="Unassembled WGS sequence"/>
</dbReference>
<feature type="compositionally biased region" description="Polar residues" evidence="5">
    <location>
        <begin position="1290"/>
        <end position="1301"/>
    </location>
</feature>
<dbReference type="PROSITE" id="PS50297">
    <property type="entry name" value="ANK_REP_REGION"/>
    <property type="match status" value="1"/>
</dbReference>
<comment type="caution">
    <text evidence="6">The sequence shown here is derived from an EMBL/GenBank/DDBJ whole genome shotgun (WGS) entry which is preliminary data.</text>
</comment>
<evidence type="ECO:0000256" key="4">
    <source>
        <dbReference type="SAM" id="Coils"/>
    </source>
</evidence>
<reference evidence="6 7" key="1">
    <citation type="submission" date="2016-02" db="EMBL/GenBank/DDBJ databases">
        <title>Genome analysis of coral dinoflagellate symbionts highlights evolutionary adaptations to a symbiotic lifestyle.</title>
        <authorList>
            <person name="Aranda M."/>
            <person name="Li Y."/>
            <person name="Liew Y.J."/>
            <person name="Baumgarten S."/>
            <person name="Simakov O."/>
            <person name="Wilson M."/>
            <person name="Piel J."/>
            <person name="Ashoor H."/>
            <person name="Bougouffa S."/>
            <person name="Bajic V.B."/>
            <person name="Ryu T."/>
            <person name="Ravasi T."/>
            <person name="Bayer T."/>
            <person name="Micklem G."/>
            <person name="Kim H."/>
            <person name="Bhak J."/>
            <person name="Lajeunesse T.C."/>
            <person name="Voolstra C.R."/>
        </authorList>
    </citation>
    <scope>NUCLEOTIDE SEQUENCE [LARGE SCALE GENOMIC DNA]</scope>
    <source>
        <strain evidence="6 7">CCMP2467</strain>
    </source>
</reference>
<proteinExistence type="predicted"/>
<gene>
    <name evidence="6" type="ORF">AK812_SmicGene19829</name>
</gene>
<evidence type="ECO:0000256" key="5">
    <source>
        <dbReference type="SAM" id="MobiDB-lite"/>
    </source>
</evidence>
<dbReference type="SMART" id="SM00248">
    <property type="entry name" value="ANK"/>
    <property type="match status" value="6"/>
</dbReference>
<dbReference type="Pfam" id="PF12796">
    <property type="entry name" value="Ank_2"/>
    <property type="match status" value="1"/>
</dbReference>
<evidence type="ECO:0000313" key="6">
    <source>
        <dbReference type="EMBL" id="OLP97780.1"/>
    </source>
</evidence>
<evidence type="ECO:0000256" key="3">
    <source>
        <dbReference type="PROSITE-ProRule" id="PRU00023"/>
    </source>
</evidence>
<dbReference type="PANTHER" id="PTHR24198:SF165">
    <property type="entry name" value="ANKYRIN REPEAT-CONTAINING PROTEIN-RELATED"/>
    <property type="match status" value="1"/>
</dbReference>
<dbReference type="InterPro" id="IPR002110">
    <property type="entry name" value="Ankyrin_rpt"/>
</dbReference>
<keyword evidence="4" id="KW-0175">Coiled coil</keyword>
<feature type="coiled-coil region" evidence="4">
    <location>
        <begin position="1040"/>
        <end position="1095"/>
    </location>
</feature>
<dbReference type="OrthoDB" id="412644at2759"/>
<organism evidence="6 7">
    <name type="scientific">Symbiodinium microadriaticum</name>
    <name type="common">Dinoflagellate</name>
    <name type="synonym">Zooxanthella microadriatica</name>
    <dbReference type="NCBI Taxonomy" id="2951"/>
    <lineage>
        <taxon>Eukaryota</taxon>
        <taxon>Sar</taxon>
        <taxon>Alveolata</taxon>
        <taxon>Dinophyceae</taxon>
        <taxon>Suessiales</taxon>
        <taxon>Symbiodiniaceae</taxon>
        <taxon>Symbiodinium</taxon>
    </lineage>
</organism>
<dbReference type="SUPFAM" id="SSF48403">
    <property type="entry name" value="Ankyrin repeat"/>
    <property type="match status" value="1"/>
</dbReference>
<keyword evidence="7" id="KW-1185">Reference proteome</keyword>
<dbReference type="PANTHER" id="PTHR24198">
    <property type="entry name" value="ANKYRIN REPEAT AND PROTEIN KINASE DOMAIN-CONTAINING PROTEIN"/>
    <property type="match status" value="1"/>
</dbReference>
<dbReference type="EMBL" id="LSRX01000421">
    <property type="protein sequence ID" value="OLP97780.1"/>
    <property type="molecule type" value="Genomic_DNA"/>
</dbReference>